<dbReference type="GO" id="GO:0016818">
    <property type="term" value="F:hydrolase activity, acting on acid anhydrides, in phosphorus-containing anhydrides"/>
    <property type="evidence" value="ECO:0007669"/>
    <property type="project" value="InterPro"/>
</dbReference>
<dbReference type="GO" id="GO:0033677">
    <property type="term" value="F:DNA/RNA helicase activity"/>
    <property type="evidence" value="ECO:0007669"/>
    <property type="project" value="TreeGrafter"/>
</dbReference>
<name>A0AA37TN50_9GAMM</name>
<gene>
    <name evidence="10" type="ORF">GCM10007894_27260</name>
</gene>
<dbReference type="InterPro" id="IPR010614">
    <property type="entry name" value="RAD3-like_helicase_DEAD"/>
</dbReference>
<dbReference type="GO" id="GO:0006281">
    <property type="term" value="P:DNA repair"/>
    <property type="evidence" value="ECO:0007669"/>
    <property type="project" value="TreeGrafter"/>
</dbReference>
<keyword evidence="4 10" id="KW-0347">Helicase</keyword>
<dbReference type="PANTHER" id="PTHR11472:SF59">
    <property type="entry name" value="ATP-DEPENDENT DNA HELICASE DING"/>
    <property type="match status" value="1"/>
</dbReference>
<evidence type="ECO:0000256" key="4">
    <source>
        <dbReference type="ARBA" id="ARBA00022806"/>
    </source>
</evidence>
<keyword evidence="6" id="KW-0408">Iron</keyword>
<dbReference type="GO" id="GO:0003677">
    <property type="term" value="F:DNA binding"/>
    <property type="evidence" value="ECO:0007669"/>
    <property type="project" value="InterPro"/>
</dbReference>
<keyword evidence="3" id="KW-0378">Hydrolase</keyword>
<evidence type="ECO:0000256" key="8">
    <source>
        <dbReference type="ARBA" id="ARBA00023235"/>
    </source>
</evidence>
<keyword evidence="8" id="KW-0413">Isomerase</keyword>
<keyword evidence="1" id="KW-0479">Metal-binding</keyword>
<evidence type="ECO:0000313" key="10">
    <source>
        <dbReference type="EMBL" id="GLS84749.1"/>
    </source>
</evidence>
<evidence type="ECO:0000256" key="3">
    <source>
        <dbReference type="ARBA" id="ARBA00022801"/>
    </source>
</evidence>
<dbReference type="GO" id="GO:0005524">
    <property type="term" value="F:ATP binding"/>
    <property type="evidence" value="ECO:0007669"/>
    <property type="project" value="UniProtKB-KW"/>
</dbReference>
<dbReference type="EMBL" id="BSPO01000003">
    <property type="protein sequence ID" value="GLS84749.1"/>
    <property type="molecule type" value="Genomic_DNA"/>
</dbReference>
<sequence length="630" mass="71145">MSLEKLFDQESQLAHVLPGYQPRKSQVECSIAIDKAFSDATALLVEAPTGIGKSLAYLLAGLHKGERLLVSTATKSLQEQLALKDIAIAARALKRPISHVVLKGRRNYICPLKLSDALQDYSSFDDVTQSRLLQLEHWQANDDTQDLDNFTLDLTDQQRRQVTIQSAECLSEYCPKFSQCRYQKQRLAAIDCDVVVVNHHWLLSELTMANDQDWIRFTERNVVLDEAHWLPKVGLQILTRGWWFNAILQWPLLVNAQSPQAFEIKQAILNLAQQLQHWLTDITDIETDINPNIDRGERLLAALNNNPVWLGQLNRLQQDITALQLNDPKLVLLGTQLTQACEVLSGCLHLPTEQVQIEFVGGYPQIRLLQSTEKSWQALWNKLPKGKALISSSLAIEEDMNWFARLIGVTPQKKLRLSQTFDYQRQAQLLIPNDAPHPNADFNQRAHYLAMLISKLADAGQGRCLCLFTNLELMQQVALMLSQSTQLKVLVQGQYPQGSLIQRFRLLGNSVLLASKSFWQGVDMPSGSVVCTLIDRIPFMSPQSKSAVAMQHAMALSQQQTFNQLTLPMGILELKQGVGRLIRRENQRGLLVICDPRLQTEAYGTKMLASLPQMKRCSSIEAALDYLREL</sequence>
<evidence type="ECO:0000256" key="1">
    <source>
        <dbReference type="ARBA" id="ARBA00022723"/>
    </source>
</evidence>
<protein>
    <submittedName>
        <fullName evidence="10">DEAD/DEAH box helicase</fullName>
    </submittedName>
</protein>
<keyword evidence="2" id="KW-0547">Nucleotide-binding</keyword>
<dbReference type="InterPro" id="IPR006555">
    <property type="entry name" value="ATP-dep_Helicase_C"/>
</dbReference>
<dbReference type="PROSITE" id="PS51193">
    <property type="entry name" value="HELICASE_ATP_BIND_2"/>
    <property type="match status" value="1"/>
</dbReference>
<organism evidence="10 11">
    <name type="scientific">Paraferrimonas haliotis</name>
    <dbReference type="NCBI Taxonomy" id="2013866"/>
    <lineage>
        <taxon>Bacteria</taxon>
        <taxon>Pseudomonadati</taxon>
        <taxon>Pseudomonadota</taxon>
        <taxon>Gammaproteobacteria</taxon>
        <taxon>Alteromonadales</taxon>
        <taxon>Ferrimonadaceae</taxon>
        <taxon>Paraferrimonas</taxon>
    </lineage>
</organism>
<evidence type="ECO:0000256" key="6">
    <source>
        <dbReference type="ARBA" id="ARBA00023004"/>
    </source>
</evidence>
<dbReference type="PANTHER" id="PTHR11472">
    <property type="entry name" value="DNA REPAIR DEAD HELICASE RAD3/XP-D SUBFAMILY MEMBER"/>
    <property type="match status" value="1"/>
</dbReference>
<dbReference type="RefSeq" id="WP_095499497.1">
    <property type="nucleotide sequence ID" value="NZ_BSPO01000003.1"/>
</dbReference>
<feature type="domain" description="Helicase ATP-binding" evidence="9">
    <location>
        <begin position="12"/>
        <end position="289"/>
    </location>
</feature>
<evidence type="ECO:0000256" key="5">
    <source>
        <dbReference type="ARBA" id="ARBA00022840"/>
    </source>
</evidence>
<dbReference type="SUPFAM" id="SSF52540">
    <property type="entry name" value="P-loop containing nucleoside triphosphate hydrolases"/>
    <property type="match status" value="1"/>
</dbReference>
<keyword evidence="7" id="KW-0411">Iron-sulfur</keyword>
<dbReference type="AlphaFoldDB" id="A0AA37TN50"/>
<dbReference type="Gene3D" id="3.40.50.300">
    <property type="entry name" value="P-loop containing nucleotide triphosphate hydrolases"/>
    <property type="match status" value="2"/>
</dbReference>
<reference evidence="10 11" key="1">
    <citation type="journal article" date="2014" name="Int. J. Syst. Evol. Microbiol.">
        <title>Complete genome sequence of Corynebacterium casei LMG S-19264T (=DSM 44701T), isolated from a smear-ripened cheese.</title>
        <authorList>
            <consortium name="US DOE Joint Genome Institute (JGI-PGF)"/>
            <person name="Walter F."/>
            <person name="Albersmeier A."/>
            <person name="Kalinowski J."/>
            <person name="Ruckert C."/>
        </authorList>
    </citation>
    <scope>NUCLEOTIDE SEQUENCE [LARGE SCALE GENOMIC DNA]</scope>
    <source>
        <strain evidence="10 11">NBRC 112785</strain>
    </source>
</reference>
<keyword evidence="5" id="KW-0067">ATP-binding</keyword>
<keyword evidence="11" id="KW-1185">Reference proteome</keyword>
<evidence type="ECO:0000256" key="7">
    <source>
        <dbReference type="ARBA" id="ARBA00023014"/>
    </source>
</evidence>
<dbReference type="GO" id="GO:0046872">
    <property type="term" value="F:metal ion binding"/>
    <property type="evidence" value="ECO:0007669"/>
    <property type="project" value="UniProtKB-KW"/>
</dbReference>
<dbReference type="InterPro" id="IPR014013">
    <property type="entry name" value="Helic_SF1/SF2_ATP-bd_DinG/Rad3"/>
</dbReference>
<accession>A0AA37TN50</accession>
<comment type="caution">
    <text evidence="10">The sequence shown here is derived from an EMBL/GenBank/DDBJ whole genome shotgun (WGS) entry which is preliminary data.</text>
</comment>
<dbReference type="GO" id="GO:0003678">
    <property type="term" value="F:DNA helicase activity"/>
    <property type="evidence" value="ECO:0007669"/>
    <property type="project" value="InterPro"/>
</dbReference>
<dbReference type="InterPro" id="IPR027417">
    <property type="entry name" value="P-loop_NTPase"/>
</dbReference>
<dbReference type="GO" id="GO:0009432">
    <property type="term" value="P:SOS response"/>
    <property type="evidence" value="ECO:0007669"/>
    <property type="project" value="TreeGrafter"/>
</dbReference>
<evidence type="ECO:0000256" key="2">
    <source>
        <dbReference type="ARBA" id="ARBA00022741"/>
    </source>
</evidence>
<proteinExistence type="predicted"/>
<dbReference type="Pfam" id="PF06733">
    <property type="entry name" value="DEAD_2"/>
    <property type="match status" value="1"/>
</dbReference>
<dbReference type="GO" id="GO:0051539">
    <property type="term" value="F:4 iron, 4 sulfur cluster binding"/>
    <property type="evidence" value="ECO:0007669"/>
    <property type="project" value="TreeGrafter"/>
</dbReference>
<dbReference type="Pfam" id="PF13307">
    <property type="entry name" value="Helicase_C_2"/>
    <property type="match status" value="1"/>
</dbReference>
<dbReference type="InterPro" id="IPR045028">
    <property type="entry name" value="DinG/Rad3-like"/>
</dbReference>
<dbReference type="Proteomes" id="UP001157439">
    <property type="component" value="Unassembled WGS sequence"/>
</dbReference>
<evidence type="ECO:0000259" key="9">
    <source>
        <dbReference type="PROSITE" id="PS51193"/>
    </source>
</evidence>
<evidence type="ECO:0000313" key="11">
    <source>
        <dbReference type="Proteomes" id="UP001157439"/>
    </source>
</evidence>
<dbReference type="SMART" id="SM00491">
    <property type="entry name" value="HELICc2"/>
    <property type="match status" value="1"/>
</dbReference>